<dbReference type="InterPro" id="IPR053083">
    <property type="entry name" value="TF_kinase-domain_protein"/>
</dbReference>
<dbReference type="PROSITE" id="PS50011">
    <property type="entry name" value="PROTEIN_KINASE_DOM"/>
    <property type="match status" value="1"/>
</dbReference>
<dbReference type="OrthoDB" id="310217at2759"/>
<accession>E5A0Q8</accession>
<feature type="domain" description="Protein kinase" evidence="2">
    <location>
        <begin position="227"/>
        <end position="545"/>
    </location>
</feature>
<dbReference type="HOGENOM" id="CLU_380377_0_0_1"/>
<gene>
    <name evidence="3" type="ORF">LEMA_P103350.1</name>
</gene>
<dbReference type="Proteomes" id="UP000002668">
    <property type="component" value="Genome"/>
</dbReference>
<name>E5A0Q8_LEPMJ</name>
<dbReference type="SUPFAM" id="SSF56112">
    <property type="entry name" value="Protein kinase-like (PK-like)"/>
    <property type="match status" value="1"/>
</dbReference>
<dbReference type="Gene3D" id="1.10.510.10">
    <property type="entry name" value="Transferase(Phosphotransferase) domain 1"/>
    <property type="match status" value="1"/>
</dbReference>
<sequence>MASRDVGIKIDFAPGWVIEARNTIYGLRQPSEYHFLLSLQPAERNDFKLFATGWKLQAHNEKRPIPEPDEVIEAWCTHDAFDREKWLLLAEQQPDLRLIPWNFHLQRGVLSMFQRTLSHRQKLRFALFATGVKVASMEPVTEEQFQAIIDAWRAWPSEYQARMIGLGTRLMEIYHQRPHPRRPIFQDHLYTHGSARGPTINDISEVNDNNERFEEGERWVFEKTIYQNPHRPVPGGHSQRIVHVFARVSTAGAILERRIVKILGGADMAQINRDIDEEYRHHARLTNRGCANILDLHGYSYRSRPIPPQLGYLYMEYAPYGDLSDLLKALNGYDDTAQLPEPFLWLVFRGLAEALLLMQTGRTILPTQPSRPINPILPLEGWNPIVNPDIKPRNVVLGKPRPDYYPGYKCAKMIDFGICWDDERSSLSGNKRGFGTRGYQPPVRQVALSIGKTNTAQEQTMNPPSGYRDYPINISSEIFNVGLIIFSLMEGRERTVDRFKDKIQHDQRSYTCSYSYSLERLVSQCLYFKPPLRPILEELLYETRVGLERWERAYGSANKPEAELPSFAALPIQYSDPFPIGGKAPEEWLGINPRKRRIGQENEDVREFEAAKKRKTIDGQRAPPPPPVRSESLPTVRDGSEKPTAHVDHAPVKGARVTLNEATKENLKAMEENTAKQRRKRASVATKKNANGIDSKPRKKMAKEKIRLYLTGELPEQAGTRDRDSPKE</sequence>
<feature type="region of interest" description="Disordered" evidence="1">
    <location>
        <begin position="600"/>
        <end position="728"/>
    </location>
</feature>
<feature type="compositionally biased region" description="Basic and acidic residues" evidence="1">
    <location>
        <begin position="600"/>
        <end position="611"/>
    </location>
</feature>
<protein>
    <recommendedName>
        <fullName evidence="2">Protein kinase domain-containing protein</fullName>
    </recommendedName>
</protein>
<evidence type="ECO:0000256" key="1">
    <source>
        <dbReference type="SAM" id="MobiDB-lite"/>
    </source>
</evidence>
<dbReference type="EMBL" id="FP929131">
    <property type="protein sequence ID" value="CBX97204.1"/>
    <property type="molecule type" value="Genomic_DNA"/>
</dbReference>
<reference evidence="4" key="1">
    <citation type="journal article" date="2011" name="Nat. Commun.">
        <title>Effector diversification within compartments of the Leptosphaeria maculans genome affected by Repeat-Induced Point mutations.</title>
        <authorList>
            <person name="Rouxel T."/>
            <person name="Grandaubert J."/>
            <person name="Hane J.K."/>
            <person name="Hoede C."/>
            <person name="van de Wouw A.P."/>
            <person name="Couloux A."/>
            <person name="Dominguez V."/>
            <person name="Anthouard V."/>
            <person name="Bally P."/>
            <person name="Bourras S."/>
            <person name="Cozijnsen A.J."/>
            <person name="Ciuffetti L.M."/>
            <person name="Degrave A."/>
            <person name="Dilmaghani A."/>
            <person name="Duret L."/>
            <person name="Fudal I."/>
            <person name="Goodwin S.B."/>
            <person name="Gout L."/>
            <person name="Glaser N."/>
            <person name="Linglin J."/>
            <person name="Kema G.H.J."/>
            <person name="Lapalu N."/>
            <person name="Lawrence C.B."/>
            <person name="May K."/>
            <person name="Meyer M."/>
            <person name="Ollivier B."/>
            <person name="Poulain J."/>
            <person name="Schoch C.L."/>
            <person name="Simon A."/>
            <person name="Spatafora J.W."/>
            <person name="Stachowiak A."/>
            <person name="Turgeon B.G."/>
            <person name="Tyler B.M."/>
            <person name="Vincent D."/>
            <person name="Weissenbach J."/>
            <person name="Amselem J."/>
            <person name="Quesneville H."/>
            <person name="Oliver R.P."/>
            <person name="Wincker P."/>
            <person name="Balesdent M.-H."/>
            <person name="Howlett B.J."/>
        </authorList>
    </citation>
    <scope>NUCLEOTIDE SEQUENCE [LARGE SCALE GENOMIC DNA]</scope>
    <source>
        <strain evidence="4">JN3 / isolate v23.1.3 / race Av1-4-5-6-7-8</strain>
    </source>
</reference>
<dbReference type="VEuPathDB" id="FungiDB:LEMA_P103350.1"/>
<dbReference type="eggNOG" id="KOG0591">
    <property type="taxonomic scope" value="Eukaryota"/>
</dbReference>
<dbReference type="InParanoid" id="E5A0Q8"/>
<proteinExistence type="predicted"/>
<feature type="compositionally biased region" description="Basic and acidic residues" evidence="1">
    <location>
        <begin position="662"/>
        <end position="675"/>
    </location>
</feature>
<dbReference type="PANTHER" id="PTHR44305:SF24">
    <property type="entry name" value="TYROSINE-PROTEIN KINASE C03B1.5-RELATED"/>
    <property type="match status" value="1"/>
</dbReference>
<keyword evidence="4" id="KW-1185">Reference proteome</keyword>
<dbReference type="PANTHER" id="PTHR44305">
    <property type="entry name" value="SI:DKEY-192D15.2-RELATED"/>
    <property type="match status" value="1"/>
</dbReference>
<dbReference type="InterPro" id="IPR000719">
    <property type="entry name" value="Prot_kinase_dom"/>
</dbReference>
<evidence type="ECO:0000313" key="4">
    <source>
        <dbReference type="Proteomes" id="UP000002668"/>
    </source>
</evidence>
<dbReference type="STRING" id="985895.E5A0Q8"/>
<dbReference type="GO" id="GO:0004672">
    <property type="term" value="F:protein kinase activity"/>
    <property type="evidence" value="ECO:0007669"/>
    <property type="project" value="InterPro"/>
</dbReference>
<feature type="compositionally biased region" description="Basic and acidic residues" evidence="1">
    <location>
        <begin position="638"/>
        <end position="651"/>
    </location>
</feature>
<dbReference type="SMART" id="SM00220">
    <property type="entry name" value="S_TKc"/>
    <property type="match status" value="1"/>
</dbReference>
<feature type="compositionally biased region" description="Basic and acidic residues" evidence="1">
    <location>
        <begin position="719"/>
        <end position="728"/>
    </location>
</feature>
<dbReference type="InterPro" id="IPR011009">
    <property type="entry name" value="Kinase-like_dom_sf"/>
</dbReference>
<dbReference type="GO" id="GO:0005524">
    <property type="term" value="F:ATP binding"/>
    <property type="evidence" value="ECO:0007669"/>
    <property type="project" value="InterPro"/>
</dbReference>
<dbReference type="AlphaFoldDB" id="E5A0Q8"/>
<evidence type="ECO:0000259" key="2">
    <source>
        <dbReference type="PROSITE" id="PS50011"/>
    </source>
</evidence>
<evidence type="ECO:0000313" key="3">
    <source>
        <dbReference type="EMBL" id="CBX97204.1"/>
    </source>
</evidence>
<organism evidence="4">
    <name type="scientific">Leptosphaeria maculans (strain JN3 / isolate v23.1.3 / race Av1-4-5-6-7-8)</name>
    <name type="common">Blackleg fungus</name>
    <name type="synonym">Phoma lingam</name>
    <dbReference type="NCBI Taxonomy" id="985895"/>
    <lineage>
        <taxon>Eukaryota</taxon>
        <taxon>Fungi</taxon>
        <taxon>Dikarya</taxon>
        <taxon>Ascomycota</taxon>
        <taxon>Pezizomycotina</taxon>
        <taxon>Dothideomycetes</taxon>
        <taxon>Pleosporomycetidae</taxon>
        <taxon>Pleosporales</taxon>
        <taxon>Pleosporineae</taxon>
        <taxon>Leptosphaeriaceae</taxon>
        <taxon>Plenodomus</taxon>
        <taxon>Plenodomus lingam/Leptosphaeria maculans species complex</taxon>
    </lineage>
</organism>